<feature type="compositionally biased region" description="Polar residues" evidence="7">
    <location>
        <begin position="115"/>
        <end position="130"/>
    </location>
</feature>
<evidence type="ECO:0000259" key="9">
    <source>
        <dbReference type="Pfam" id="PF05193"/>
    </source>
</evidence>
<gene>
    <name evidence="12" type="ORF">BDW42DRAFT_190763</name>
</gene>
<dbReference type="FunFam" id="3.30.830.10:FF:000003">
    <property type="entry name" value="Insulin-degrading enzyme"/>
    <property type="match status" value="1"/>
</dbReference>
<comment type="similarity">
    <text evidence="1">Belongs to the peptidase M16 family.</text>
</comment>
<evidence type="ECO:0000256" key="3">
    <source>
        <dbReference type="ARBA" id="ARBA00022723"/>
    </source>
</evidence>
<evidence type="ECO:0000256" key="2">
    <source>
        <dbReference type="ARBA" id="ARBA00022670"/>
    </source>
</evidence>
<keyword evidence="3" id="KW-0479">Metal-binding</keyword>
<dbReference type="OrthoDB" id="952271at2759"/>
<proteinExistence type="inferred from homology"/>
<dbReference type="Proteomes" id="UP000235023">
    <property type="component" value="Unassembled WGS sequence"/>
</dbReference>
<dbReference type="Gene3D" id="3.30.830.10">
    <property type="entry name" value="Metalloenzyme, LuxS/M16 peptidase-like"/>
    <property type="match status" value="4"/>
</dbReference>
<evidence type="ECO:0000256" key="5">
    <source>
        <dbReference type="ARBA" id="ARBA00022833"/>
    </source>
</evidence>
<evidence type="ECO:0000256" key="6">
    <source>
        <dbReference type="ARBA" id="ARBA00023049"/>
    </source>
</evidence>
<dbReference type="SUPFAM" id="SSF63411">
    <property type="entry name" value="LuxS/MPP-like metallohydrolase"/>
    <property type="match status" value="4"/>
</dbReference>
<reference evidence="13" key="1">
    <citation type="submission" date="2017-12" db="EMBL/GenBank/DDBJ databases">
        <authorList>
            <consortium name="DOE Joint Genome Institute"/>
            <person name="Mondo S.J."/>
            <person name="Kjaerbolling I."/>
            <person name="Vesth T.C."/>
            <person name="Frisvad J.C."/>
            <person name="Nybo J.L."/>
            <person name="Theobald S."/>
            <person name="Kuo A."/>
            <person name="Bowyer P."/>
            <person name="Matsuda Y."/>
            <person name="Lyhne E.K."/>
            <person name="Kogle M.E."/>
            <person name="Clum A."/>
            <person name="Lipzen A."/>
            <person name="Salamov A."/>
            <person name="Ngan C.Y."/>
            <person name="Daum C."/>
            <person name="Chiniquy J."/>
            <person name="Barry K."/>
            <person name="LaButti K."/>
            <person name="Haridas S."/>
            <person name="Simmons B.A."/>
            <person name="Magnuson J.K."/>
            <person name="Mortensen U.H."/>
            <person name="Larsen T.O."/>
            <person name="Grigoriev I.V."/>
            <person name="Baker S.E."/>
            <person name="Andersen M.R."/>
            <person name="Nordberg H.P."/>
            <person name="Cantor M.N."/>
            <person name="Hua S.X."/>
        </authorList>
    </citation>
    <scope>NUCLEOTIDE SEQUENCE [LARGE SCALE GENOMIC DNA]</scope>
    <source>
        <strain evidence="13">IBT 19404</strain>
    </source>
</reference>
<keyword evidence="6" id="KW-0482">Metalloprotease</keyword>
<dbReference type="GO" id="GO:0004222">
    <property type="term" value="F:metalloendopeptidase activity"/>
    <property type="evidence" value="ECO:0007669"/>
    <property type="project" value="TreeGrafter"/>
</dbReference>
<dbReference type="InterPro" id="IPR050626">
    <property type="entry name" value="Peptidase_M16"/>
</dbReference>
<feature type="region of interest" description="Disordered" evidence="7">
    <location>
        <begin position="115"/>
        <end position="144"/>
    </location>
</feature>
<dbReference type="GO" id="GO:0051603">
    <property type="term" value="P:proteolysis involved in protein catabolic process"/>
    <property type="evidence" value="ECO:0007669"/>
    <property type="project" value="TreeGrafter"/>
</dbReference>
<dbReference type="Pfam" id="PF00675">
    <property type="entry name" value="Peptidase_M16"/>
    <property type="match status" value="2"/>
</dbReference>
<dbReference type="AlphaFoldDB" id="A0A2J5I682"/>
<keyword evidence="13" id="KW-1185">Reference proteome</keyword>
<evidence type="ECO:0000259" key="11">
    <source>
        <dbReference type="Pfam" id="PF22456"/>
    </source>
</evidence>
<dbReference type="Pfam" id="PF16187">
    <property type="entry name" value="Peptidase_M16_M"/>
    <property type="match status" value="1"/>
</dbReference>
<feature type="domain" description="Peptidase M16 middle/third" evidence="10">
    <location>
        <begin position="418"/>
        <end position="705"/>
    </location>
</feature>
<dbReference type="Pfam" id="PF22456">
    <property type="entry name" value="PqqF-like_C_4"/>
    <property type="match status" value="1"/>
</dbReference>
<feature type="domain" description="Peptidase M16 N-terminal" evidence="8">
    <location>
        <begin position="33"/>
        <end position="113"/>
    </location>
</feature>
<evidence type="ECO:0000256" key="4">
    <source>
        <dbReference type="ARBA" id="ARBA00022801"/>
    </source>
</evidence>
<dbReference type="GO" id="GO:0043171">
    <property type="term" value="P:peptide catabolic process"/>
    <property type="evidence" value="ECO:0007669"/>
    <property type="project" value="TreeGrafter"/>
</dbReference>
<dbReference type="Pfam" id="PF05193">
    <property type="entry name" value="Peptidase_M16_C"/>
    <property type="match status" value="1"/>
</dbReference>
<dbReference type="InterPro" id="IPR011249">
    <property type="entry name" value="Metalloenz_LuxS/M16"/>
</dbReference>
<sequence length="1112" mass="126854">MGSIERITEQLEKPELDDRSYRVIRLPNQLEALLVHDPDTDKASAAVNVNVGNFSDPDDLSGVAHAVEHLLFMGTQKYPKENAYNQFLASNSGSSNAYTAATETNYFFEVSATASTDGAPNGSSTQNGDTDSAPANAELPVNGSSPSYPTSALYGALDRFSQFFVAPLFLESTLDRELRAVDSENKKNLQSDLWRLMQLNKSLSNPAHPYHHFSTGNLQTLKEEPQKRGLDVRNEFIKFYEKHYSSNRMKLVVLGRETLDEMEQWVSDLFSRVQNKSLPQNRWDGLQPWTSDELCKQVFAKPVMDSRSVDIYFPFLDEEFLYESQPSRYISHLIGHEGPGSILAYIKAKGWANGLSAGAMPICPGSAFFTVSVRLTREGLRQYREVVKVVFQYIAMIKEREPEQWIFDEMKNLAEVEFRFKQKSPASRFTSRLSSVMQKPLPRGRLLNGSIMRKYDPELIKKALSYLRADNFRSTIVAQDYPGDWDSKEKWYGTEYKVEKIPEDYMTEIQEALATTPETRLPELHMPHKNEFVPTRLSVERKEVQEPAKTPKLIRHDDHVRLWFKKDDRFWVPKATVHVTLRNPLVWATPANLVKSKFYCELVRDALVEYSYDAELAGLEYHLSASTFGLDVSVGGYNDKMAVLLEKVLTSMRDLVVSPDRFHVIKERLSRSYKNSEYQQPFYQVGDFTRYLTAEKAWINEQYTAELEHIEPEDISCFFPQILRQNHIEVLAHGNLYKEDVLRMTDSIEKILQSRPLPQSQWNLRRNMILPPGSDYVYERTLKDPDNVNHCIEYYLSIGDMTDDVLRAKLLLFAQMTDEPAFDQLRSKEQLGYVVWSGARYAATAIGYRVIIQSERTAAYLETRINNFLSNFGRKLEDMSEDEFEGYKRSLINKRMEKLKNLSSETIRFWNHIGSEYFDFVQNENDAANVRALTKSDLIEFYRRYADPESPTRAKLAIHLNAQGGTKTNPQEKKAKLVTLLGSQLEVDGFAVDTDRLSAAFAGLDLSTGDEDAVLDLLRAFLVGEMSLSEEQVNPVMAQTERNLGFHLKQLGLVSKNANYETNSSTAVNGSKKGKGPTYITSVPEFKARLPVSAGPSPVTDLTEFEDFDAKL</sequence>
<evidence type="ECO:0000259" key="10">
    <source>
        <dbReference type="Pfam" id="PF16187"/>
    </source>
</evidence>
<organism evidence="12 13">
    <name type="scientific">Aspergillus taichungensis</name>
    <dbReference type="NCBI Taxonomy" id="482145"/>
    <lineage>
        <taxon>Eukaryota</taxon>
        <taxon>Fungi</taxon>
        <taxon>Dikarya</taxon>
        <taxon>Ascomycota</taxon>
        <taxon>Pezizomycotina</taxon>
        <taxon>Eurotiomycetes</taxon>
        <taxon>Eurotiomycetidae</taxon>
        <taxon>Eurotiales</taxon>
        <taxon>Aspergillaceae</taxon>
        <taxon>Aspergillus</taxon>
        <taxon>Aspergillus subgen. Circumdati</taxon>
    </lineage>
</organism>
<keyword evidence="4" id="KW-0378">Hydrolase</keyword>
<dbReference type="GO" id="GO:0005739">
    <property type="term" value="C:mitochondrion"/>
    <property type="evidence" value="ECO:0007669"/>
    <property type="project" value="TreeGrafter"/>
</dbReference>
<dbReference type="GO" id="GO:0046872">
    <property type="term" value="F:metal ion binding"/>
    <property type="evidence" value="ECO:0007669"/>
    <property type="project" value="UniProtKB-KW"/>
</dbReference>
<dbReference type="FunFam" id="3.30.830.10:FF:000005">
    <property type="entry name" value="nardilysin isoform X1"/>
    <property type="match status" value="1"/>
</dbReference>
<feature type="domain" description="Peptidase M16 C-terminal" evidence="9">
    <location>
        <begin position="233"/>
        <end position="412"/>
    </location>
</feature>
<keyword evidence="5" id="KW-0862">Zinc</keyword>
<feature type="domain" description="Coenzyme PQQ synthesis protein F-like C-terminal lobe" evidence="11">
    <location>
        <begin position="812"/>
        <end position="910"/>
    </location>
</feature>
<dbReference type="InterPro" id="IPR032632">
    <property type="entry name" value="Peptidase_M16_M"/>
</dbReference>
<dbReference type="EMBL" id="KZ559504">
    <property type="protein sequence ID" value="PLN85476.1"/>
    <property type="molecule type" value="Genomic_DNA"/>
</dbReference>
<protein>
    <submittedName>
        <fullName evidence="12">A-pheromone processing metallopeptidase Ste23</fullName>
    </submittedName>
</protein>
<dbReference type="PANTHER" id="PTHR43690">
    <property type="entry name" value="NARDILYSIN"/>
    <property type="match status" value="1"/>
</dbReference>
<name>A0A2J5I682_9EURO</name>
<dbReference type="InterPro" id="IPR011765">
    <property type="entry name" value="Pept_M16_N"/>
</dbReference>
<feature type="domain" description="Peptidase M16 N-terminal" evidence="8">
    <location>
        <begin position="150"/>
        <end position="206"/>
    </location>
</feature>
<dbReference type="InterPro" id="IPR007863">
    <property type="entry name" value="Peptidase_M16_C"/>
</dbReference>
<dbReference type="InterPro" id="IPR054734">
    <property type="entry name" value="PqqF-like_C_4"/>
</dbReference>
<evidence type="ECO:0000313" key="13">
    <source>
        <dbReference type="Proteomes" id="UP000235023"/>
    </source>
</evidence>
<evidence type="ECO:0000259" key="8">
    <source>
        <dbReference type="Pfam" id="PF00675"/>
    </source>
</evidence>
<evidence type="ECO:0000256" key="7">
    <source>
        <dbReference type="SAM" id="MobiDB-lite"/>
    </source>
</evidence>
<accession>A0A2J5I682</accession>
<dbReference type="GO" id="GO:0005829">
    <property type="term" value="C:cytosol"/>
    <property type="evidence" value="ECO:0007669"/>
    <property type="project" value="TreeGrafter"/>
</dbReference>
<evidence type="ECO:0000256" key="1">
    <source>
        <dbReference type="ARBA" id="ARBA00007261"/>
    </source>
</evidence>
<dbReference type="PANTHER" id="PTHR43690:SF18">
    <property type="entry name" value="INSULIN-DEGRADING ENZYME-RELATED"/>
    <property type="match status" value="1"/>
</dbReference>
<keyword evidence="2" id="KW-0645">Protease</keyword>
<evidence type="ECO:0000313" key="12">
    <source>
        <dbReference type="EMBL" id="PLN85476.1"/>
    </source>
</evidence>